<accession>A0A5Q6S5E7</accession>
<feature type="compositionally biased region" description="Polar residues" evidence="1">
    <location>
        <begin position="177"/>
        <end position="188"/>
    </location>
</feature>
<protein>
    <submittedName>
        <fullName evidence="2">Uncharacterized protein</fullName>
    </submittedName>
</protein>
<proteinExistence type="predicted"/>
<dbReference type="OrthoDB" id="3288608at2"/>
<dbReference type="RefSeq" id="WP_149768586.1">
    <property type="nucleotide sequence ID" value="NZ_VDFQ02000001.1"/>
</dbReference>
<evidence type="ECO:0000256" key="1">
    <source>
        <dbReference type="SAM" id="MobiDB-lite"/>
    </source>
</evidence>
<dbReference type="EMBL" id="VDFQ02000001">
    <property type="protein sequence ID" value="KAA1425411.1"/>
    <property type="molecule type" value="Genomic_DNA"/>
</dbReference>
<name>A0A5Q6S5E7_9ACTN</name>
<organism evidence="2 3">
    <name type="scientific">Mumia zhuanghuii</name>
    <dbReference type="NCBI Taxonomy" id="2585211"/>
    <lineage>
        <taxon>Bacteria</taxon>
        <taxon>Bacillati</taxon>
        <taxon>Actinomycetota</taxon>
        <taxon>Actinomycetes</taxon>
        <taxon>Propionibacteriales</taxon>
        <taxon>Nocardioidaceae</taxon>
        <taxon>Mumia</taxon>
    </lineage>
</organism>
<reference evidence="2 3" key="1">
    <citation type="submission" date="2019-09" db="EMBL/GenBank/DDBJ databases">
        <title>Mumia zhuanghuii sp. nov. isolated from the intestinal contents of plateau pika (Ochotona curzoniae) in the Qinghai-Tibet plateau of China.</title>
        <authorList>
            <person name="Tian Z."/>
        </authorList>
    </citation>
    <scope>NUCLEOTIDE SEQUENCE [LARGE SCALE GENOMIC DNA]</scope>
    <source>
        <strain evidence="3">350</strain>
    </source>
</reference>
<gene>
    <name evidence="2" type="ORF">FE697_006050</name>
</gene>
<sequence>MSVDVSGWQPDWLPASEQVQKQSPALRDLVGRTITDAWVVWNLEHDEWFADLPVVLSFDGRGQLEVCWQKFDDLSVTWDSIDTRVRPRAWVEWLLEWRRAAHPALESNVGMSVHAVAVTEHLFQTERLDRPGLPSRVWLAGGLWFGTTGPGLHIFNALDENGLDAGTPADDSEHRLTTLTQSHETSGS</sequence>
<dbReference type="AlphaFoldDB" id="A0A5Q6S5E7"/>
<feature type="region of interest" description="Disordered" evidence="1">
    <location>
        <begin position="165"/>
        <end position="188"/>
    </location>
</feature>
<evidence type="ECO:0000313" key="3">
    <source>
        <dbReference type="Proteomes" id="UP000307768"/>
    </source>
</evidence>
<evidence type="ECO:0000313" key="2">
    <source>
        <dbReference type="EMBL" id="KAA1425411.1"/>
    </source>
</evidence>
<dbReference type="Proteomes" id="UP000307768">
    <property type="component" value="Unassembled WGS sequence"/>
</dbReference>
<comment type="caution">
    <text evidence="2">The sequence shown here is derived from an EMBL/GenBank/DDBJ whole genome shotgun (WGS) entry which is preliminary data.</text>
</comment>